<reference evidence="2" key="1">
    <citation type="submission" date="2008-01" db="EMBL/GenBank/DDBJ databases">
        <title>Complete sequence of chromosome of Caulobacter sp. K31.</title>
        <authorList>
            <consortium name="US DOE Joint Genome Institute"/>
            <person name="Copeland A."/>
            <person name="Lucas S."/>
            <person name="Lapidus A."/>
            <person name="Barry K."/>
            <person name="Glavina del Rio T."/>
            <person name="Dalin E."/>
            <person name="Tice H."/>
            <person name="Pitluck S."/>
            <person name="Bruce D."/>
            <person name="Goodwin L."/>
            <person name="Thompson L.S."/>
            <person name="Brettin T."/>
            <person name="Detter J.C."/>
            <person name="Han C."/>
            <person name="Schmutz J."/>
            <person name="Larimer F."/>
            <person name="Land M."/>
            <person name="Hauser L."/>
            <person name="Kyrpides N."/>
            <person name="Kim E."/>
            <person name="Stephens C."/>
            <person name="Richardson P."/>
        </authorList>
    </citation>
    <scope>NUCLEOTIDE SEQUENCE [LARGE SCALE GENOMIC DNA]</scope>
    <source>
        <strain evidence="2">K31</strain>
    </source>
</reference>
<protein>
    <submittedName>
        <fullName evidence="2">Phosphoglycerate mutase</fullName>
    </submittedName>
</protein>
<sequence length="220" mass="24496">MSRQTGPSRSMADESADRLSTTRTPAAASVRPGAITLARHGEPALSRKIRFNAPAYGDWWARYEEGGLLPGQTPPDSLKATAARAGAVIASTRRRSIETAAAVVQGKAFATDPLFIEAPLPPPPWPRWIRMSPRHWGFFARFWWWFFNHHAGLESRAEAEVRADQAADLLIGLSENGQDVLLVAHGFFNTMIGLALQKRGLKKTVDQGFKYWCVKRFERP</sequence>
<accession>B0T3Y1</accession>
<dbReference type="SUPFAM" id="SSF53254">
    <property type="entry name" value="Phosphoglycerate mutase-like"/>
    <property type="match status" value="1"/>
</dbReference>
<feature type="region of interest" description="Disordered" evidence="1">
    <location>
        <begin position="1"/>
        <end position="33"/>
    </location>
</feature>
<gene>
    <name evidence="2" type="ordered locus">Caul_3318</name>
</gene>
<dbReference type="InterPro" id="IPR013078">
    <property type="entry name" value="His_Pase_superF_clade-1"/>
</dbReference>
<organism evidence="2">
    <name type="scientific">Caulobacter sp. (strain K31)</name>
    <dbReference type="NCBI Taxonomy" id="366602"/>
    <lineage>
        <taxon>Bacteria</taxon>
        <taxon>Pseudomonadati</taxon>
        <taxon>Pseudomonadota</taxon>
        <taxon>Alphaproteobacteria</taxon>
        <taxon>Caulobacterales</taxon>
        <taxon>Caulobacteraceae</taxon>
        <taxon>Caulobacter</taxon>
    </lineage>
</organism>
<evidence type="ECO:0000313" key="2">
    <source>
        <dbReference type="EMBL" id="ABZ72445.1"/>
    </source>
</evidence>
<dbReference type="STRING" id="366602.Caul_3318"/>
<dbReference type="Pfam" id="PF00300">
    <property type="entry name" value="His_Phos_1"/>
    <property type="match status" value="1"/>
</dbReference>
<dbReference type="KEGG" id="cak:Caul_3318"/>
<dbReference type="InterPro" id="IPR029033">
    <property type="entry name" value="His_PPase_superfam"/>
</dbReference>
<dbReference type="Gene3D" id="3.40.50.1240">
    <property type="entry name" value="Phosphoglycerate mutase-like"/>
    <property type="match status" value="1"/>
</dbReference>
<dbReference type="AlphaFoldDB" id="B0T3Y1"/>
<dbReference type="HOGENOM" id="CLU_109730_0_0_5"/>
<evidence type="ECO:0000256" key="1">
    <source>
        <dbReference type="SAM" id="MobiDB-lite"/>
    </source>
</evidence>
<proteinExistence type="predicted"/>
<name>B0T3Y1_CAUSK</name>
<dbReference type="eggNOG" id="COG0406">
    <property type="taxonomic scope" value="Bacteria"/>
</dbReference>
<dbReference type="EMBL" id="CP000927">
    <property type="protein sequence ID" value="ABZ72445.1"/>
    <property type="molecule type" value="Genomic_DNA"/>
</dbReference>